<proteinExistence type="predicted"/>
<organism evidence="3 4">
    <name type="scientific">Rhizopus oryzae</name>
    <name type="common">Mucormycosis agent</name>
    <name type="synonym">Rhizopus arrhizus var. delemar</name>
    <dbReference type="NCBI Taxonomy" id="64495"/>
    <lineage>
        <taxon>Eukaryota</taxon>
        <taxon>Fungi</taxon>
        <taxon>Fungi incertae sedis</taxon>
        <taxon>Mucoromycota</taxon>
        <taxon>Mucoromycotina</taxon>
        <taxon>Mucoromycetes</taxon>
        <taxon>Mucorales</taxon>
        <taxon>Mucorineae</taxon>
        <taxon>Rhizopodaceae</taxon>
        <taxon>Rhizopus</taxon>
    </lineage>
</organism>
<evidence type="ECO:0000313" key="3">
    <source>
        <dbReference type="EMBL" id="KAG1532975.1"/>
    </source>
</evidence>
<feature type="coiled-coil region" evidence="1">
    <location>
        <begin position="8"/>
        <end position="35"/>
    </location>
</feature>
<accession>A0A9P6XUS5</accession>
<evidence type="ECO:0000313" key="4">
    <source>
        <dbReference type="Proteomes" id="UP000717996"/>
    </source>
</evidence>
<dbReference type="EMBL" id="JAANIT010004170">
    <property type="protein sequence ID" value="KAG1532975.1"/>
    <property type="molecule type" value="Genomic_DNA"/>
</dbReference>
<reference evidence="3" key="1">
    <citation type="journal article" date="2020" name="Microb. Genom.">
        <title>Genetic diversity of clinical and environmental Mucorales isolates obtained from an investigation of mucormycosis cases among solid organ transplant recipients.</title>
        <authorList>
            <person name="Nguyen M.H."/>
            <person name="Kaul D."/>
            <person name="Muto C."/>
            <person name="Cheng S.J."/>
            <person name="Richter R.A."/>
            <person name="Bruno V.M."/>
            <person name="Liu G."/>
            <person name="Beyhan S."/>
            <person name="Sundermann A.J."/>
            <person name="Mounaud S."/>
            <person name="Pasculle A.W."/>
            <person name="Nierman W.C."/>
            <person name="Driscoll E."/>
            <person name="Cumbie R."/>
            <person name="Clancy C.J."/>
            <person name="Dupont C.L."/>
        </authorList>
    </citation>
    <scope>NUCLEOTIDE SEQUENCE</scope>
    <source>
        <strain evidence="3">GL16</strain>
    </source>
</reference>
<gene>
    <name evidence="3" type="ORF">G6F51_012846</name>
</gene>
<feature type="compositionally biased region" description="Low complexity" evidence="2">
    <location>
        <begin position="40"/>
        <end position="67"/>
    </location>
</feature>
<name>A0A9P6XUS5_RHIOR</name>
<dbReference type="Proteomes" id="UP000717996">
    <property type="component" value="Unassembled WGS sequence"/>
</dbReference>
<keyword evidence="1" id="KW-0175">Coiled coil</keyword>
<evidence type="ECO:0000256" key="2">
    <source>
        <dbReference type="SAM" id="MobiDB-lite"/>
    </source>
</evidence>
<dbReference type="OrthoDB" id="2206543at2759"/>
<feature type="region of interest" description="Disordered" evidence="2">
    <location>
        <begin position="40"/>
        <end position="93"/>
    </location>
</feature>
<dbReference type="AlphaFoldDB" id="A0A9P6XUS5"/>
<sequence>MSPNNKQLQRLQAKLAAASNEIRKLQQENALLRQQLALSLSPPSTVSPPNEYASLPTASPQSSSSTTNKRPHSPNNVASPPSKVSKPKCNTSPHSLTAIAKQFSSPTTSFKFIHLPIQRRLPLHQLRSNLRHLHINTCRILDIQYPDRHVVSLLIHYGYENELRDKLRKFHILVRDDFDPLDPENVRDPEFINALTHRKVEHARWAFLQRLGPALRRFKSPLYKTVVRFFLRSGLIDREYLDSFDLPLPYTFRNECTLDHI</sequence>
<protein>
    <submittedName>
        <fullName evidence="3">Uncharacterized protein</fullName>
    </submittedName>
</protein>
<evidence type="ECO:0000256" key="1">
    <source>
        <dbReference type="SAM" id="Coils"/>
    </source>
</evidence>
<comment type="caution">
    <text evidence="3">The sequence shown here is derived from an EMBL/GenBank/DDBJ whole genome shotgun (WGS) entry which is preliminary data.</text>
</comment>